<dbReference type="InterPro" id="IPR036737">
    <property type="entry name" value="OmpA-like_sf"/>
</dbReference>
<dbReference type="PANTHER" id="PTHR30329:SF21">
    <property type="entry name" value="LIPOPROTEIN YIAD-RELATED"/>
    <property type="match status" value="1"/>
</dbReference>
<protein>
    <recommendedName>
        <fullName evidence="2">OmpA-like domain-containing protein</fullName>
    </recommendedName>
</protein>
<evidence type="ECO:0000256" key="1">
    <source>
        <dbReference type="SAM" id="Coils"/>
    </source>
</evidence>
<dbReference type="InterPro" id="IPR006665">
    <property type="entry name" value="OmpA-like"/>
</dbReference>
<dbReference type="Gene3D" id="3.30.1330.60">
    <property type="entry name" value="OmpA-like domain"/>
    <property type="match status" value="1"/>
</dbReference>
<feature type="domain" description="OmpA-like" evidence="2">
    <location>
        <begin position="177"/>
        <end position="303"/>
    </location>
</feature>
<dbReference type="InterPro" id="IPR050330">
    <property type="entry name" value="Bact_OuterMem_StrucFunc"/>
</dbReference>
<organism evidence="3">
    <name type="scientific">marine metagenome</name>
    <dbReference type="NCBI Taxonomy" id="408172"/>
    <lineage>
        <taxon>unclassified sequences</taxon>
        <taxon>metagenomes</taxon>
        <taxon>ecological metagenomes</taxon>
    </lineage>
</organism>
<dbReference type="AlphaFoldDB" id="A0A381ZB53"/>
<dbReference type="SUPFAM" id="SSF103088">
    <property type="entry name" value="OmpA-like"/>
    <property type="match status" value="1"/>
</dbReference>
<dbReference type="NCBIfam" id="NF006543">
    <property type="entry name" value="PRK09039.1-2"/>
    <property type="match status" value="1"/>
</dbReference>
<dbReference type="Pfam" id="PF00691">
    <property type="entry name" value="OmpA"/>
    <property type="match status" value="1"/>
</dbReference>
<sequence>ELESLRRDIEALRELRGTLEAQVGKLSQNLAVRETELGRLRDRRKALQAELASEQERTLLAQKETEEREIRLSELLDLYTRLDEDYKSEKALSKEQRSQVGLLNQQIQALRREIRQLNAALEASEAKDKQNEATISDLGRRLNRALASKVQELTRYRSEFFGRLRKVLGQRRGVRVVGDRFVFQSEVLFASGSALLERDGQEQIARLAATLIEISEQIPAEINWVLRVDGHTDTIPIATAQFPSNWELSAARAIAVVKFLVEQGVPANRLAATGFGEFQAIDTRSGEIANRRNRRIEFKLTQR</sequence>
<reference evidence="3" key="1">
    <citation type="submission" date="2018-05" db="EMBL/GenBank/DDBJ databases">
        <authorList>
            <person name="Lanie J.A."/>
            <person name="Ng W.-L."/>
            <person name="Kazmierczak K.M."/>
            <person name="Andrzejewski T.M."/>
            <person name="Davidsen T.M."/>
            <person name="Wayne K.J."/>
            <person name="Tettelin H."/>
            <person name="Glass J.I."/>
            <person name="Rusch D."/>
            <person name="Podicherti R."/>
            <person name="Tsui H.-C.T."/>
            <person name="Winkler M.E."/>
        </authorList>
    </citation>
    <scope>NUCLEOTIDE SEQUENCE</scope>
</reference>
<feature type="coiled-coil region" evidence="1">
    <location>
        <begin position="2"/>
        <end position="64"/>
    </location>
</feature>
<dbReference type="PANTHER" id="PTHR30329">
    <property type="entry name" value="STATOR ELEMENT OF FLAGELLAR MOTOR COMPLEX"/>
    <property type="match status" value="1"/>
</dbReference>
<dbReference type="CDD" id="cd07185">
    <property type="entry name" value="OmpA_C-like"/>
    <property type="match status" value="1"/>
</dbReference>
<name>A0A381ZB53_9ZZZZ</name>
<feature type="non-terminal residue" evidence="3">
    <location>
        <position position="1"/>
    </location>
</feature>
<proteinExistence type="predicted"/>
<dbReference type="EMBL" id="UINC01020496">
    <property type="protein sequence ID" value="SVA86013.1"/>
    <property type="molecule type" value="Genomic_DNA"/>
</dbReference>
<keyword evidence="1" id="KW-0175">Coiled coil</keyword>
<evidence type="ECO:0000259" key="2">
    <source>
        <dbReference type="PROSITE" id="PS51123"/>
    </source>
</evidence>
<accession>A0A381ZB53</accession>
<gene>
    <name evidence="3" type="ORF">METZ01_LOCUS138867</name>
</gene>
<feature type="coiled-coil region" evidence="1">
    <location>
        <begin position="93"/>
        <end position="127"/>
    </location>
</feature>
<dbReference type="PROSITE" id="PS51123">
    <property type="entry name" value="OMPA_2"/>
    <property type="match status" value="1"/>
</dbReference>
<evidence type="ECO:0000313" key="3">
    <source>
        <dbReference type="EMBL" id="SVA86013.1"/>
    </source>
</evidence>